<proteinExistence type="predicted"/>
<gene>
    <name evidence="1" type="ORF">BJ138DRAFT_1140056</name>
</gene>
<comment type="caution">
    <text evidence="1">The sequence shown here is derived from an EMBL/GenBank/DDBJ whole genome shotgun (WGS) entry which is preliminary data.</text>
</comment>
<evidence type="ECO:0000313" key="1">
    <source>
        <dbReference type="EMBL" id="KAH7916311.1"/>
    </source>
</evidence>
<evidence type="ECO:0000313" key="2">
    <source>
        <dbReference type="Proteomes" id="UP000790377"/>
    </source>
</evidence>
<reference evidence="1" key="1">
    <citation type="journal article" date="2021" name="New Phytol.">
        <title>Evolutionary innovations through gain and loss of genes in the ectomycorrhizal Boletales.</title>
        <authorList>
            <person name="Wu G."/>
            <person name="Miyauchi S."/>
            <person name="Morin E."/>
            <person name="Kuo A."/>
            <person name="Drula E."/>
            <person name="Varga T."/>
            <person name="Kohler A."/>
            <person name="Feng B."/>
            <person name="Cao Y."/>
            <person name="Lipzen A."/>
            <person name="Daum C."/>
            <person name="Hundley H."/>
            <person name="Pangilinan J."/>
            <person name="Johnson J."/>
            <person name="Barry K."/>
            <person name="LaButti K."/>
            <person name="Ng V."/>
            <person name="Ahrendt S."/>
            <person name="Min B."/>
            <person name="Choi I.G."/>
            <person name="Park H."/>
            <person name="Plett J.M."/>
            <person name="Magnuson J."/>
            <person name="Spatafora J.W."/>
            <person name="Nagy L.G."/>
            <person name="Henrissat B."/>
            <person name="Grigoriev I.V."/>
            <person name="Yang Z.L."/>
            <person name="Xu J."/>
            <person name="Martin F.M."/>
        </authorList>
    </citation>
    <scope>NUCLEOTIDE SEQUENCE</scope>
    <source>
        <strain evidence="1">ATCC 28755</strain>
    </source>
</reference>
<dbReference type="EMBL" id="MU267592">
    <property type="protein sequence ID" value="KAH7916311.1"/>
    <property type="molecule type" value="Genomic_DNA"/>
</dbReference>
<keyword evidence="2" id="KW-1185">Reference proteome</keyword>
<dbReference type="Proteomes" id="UP000790377">
    <property type="component" value="Unassembled WGS sequence"/>
</dbReference>
<accession>A0ACB8ARU4</accession>
<name>A0ACB8ARU4_9AGAM</name>
<sequence length="555" mass="61019">MATSTVSLRVELPSYSHSFSVEIPASSTIHDVKTAISHTCPGRPAVDGQKIIWRGRYLADGERISDVWKSPEEQRIVHLAVHPSAWTAAPPTTVREPTPTPTAPEIPLPATVPIPVASNASAPNSSLTGQTLPFIAFRHQNALRALLLEPLLPSPSYTDLEAARCDAKKAVEQQGYVWPDLLDDDVPTYRPDAGQGVVYERTVAGSKSYLLLRNRGATPTARQIHALKVLTYTFSLIPLPPPPRGNPPAAGAPVPPHVNELLQHLGLPTLRAVPNATVQGPHLQFNPNANPNALNAQLNRPPPEDAAFQEIPVRALLAPLMMVILRTLLLLYFFSPTRKPLIGLCLIAYVMYEMWTHVRIVVLRPANQNQNQNQNQEAPAPAAAPAPAPPADGVVPPPTAAATPPPPAQGPAPVQGPSPPELPETFLDVLAQINIHEENKALWPTPGQRVASSSPPGWKHRAWSFVSLLVVTLHPAVWNRRRKALRQREGRLRMEMNAMEREEEVSGDGEEDGTRREERERKRAVREQLLAQHARRPQWALEYITRVRGGEWVDE</sequence>
<organism evidence="1 2">
    <name type="scientific">Hygrophoropsis aurantiaca</name>
    <dbReference type="NCBI Taxonomy" id="72124"/>
    <lineage>
        <taxon>Eukaryota</taxon>
        <taxon>Fungi</taxon>
        <taxon>Dikarya</taxon>
        <taxon>Basidiomycota</taxon>
        <taxon>Agaricomycotina</taxon>
        <taxon>Agaricomycetes</taxon>
        <taxon>Agaricomycetidae</taxon>
        <taxon>Boletales</taxon>
        <taxon>Coniophorineae</taxon>
        <taxon>Hygrophoropsidaceae</taxon>
        <taxon>Hygrophoropsis</taxon>
    </lineage>
</organism>
<protein>
    <submittedName>
        <fullName evidence="1">Uncharacterized protein</fullName>
    </submittedName>
</protein>